<sequence>MPRPKIRRPQEPLRLKTRKRKANNGGQFSTASKFRKKDDKFGILAMPGSRGSWRTEPKPRPWVCASLTTALVVQGRRLRRHEAVLVVSVGGGRPLSNSTPS</sequence>
<evidence type="ECO:0000313" key="2">
    <source>
        <dbReference type="EMBL" id="BES96790.1"/>
    </source>
</evidence>
<accession>A0ABN7AX67</accession>
<evidence type="ECO:0000256" key="1">
    <source>
        <dbReference type="SAM" id="MobiDB-lite"/>
    </source>
</evidence>
<proteinExistence type="predicted"/>
<organism evidence="2 3">
    <name type="scientific">Nesidiocoris tenuis</name>
    <dbReference type="NCBI Taxonomy" id="355587"/>
    <lineage>
        <taxon>Eukaryota</taxon>
        <taxon>Metazoa</taxon>
        <taxon>Ecdysozoa</taxon>
        <taxon>Arthropoda</taxon>
        <taxon>Hexapoda</taxon>
        <taxon>Insecta</taxon>
        <taxon>Pterygota</taxon>
        <taxon>Neoptera</taxon>
        <taxon>Paraneoptera</taxon>
        <taxon>Hemiptera</taxon>
        <taxon>Heteroptera</taxon>
        <taxon>Panheteroptera</taxon>
        <taxon>Cimicomorpha</taxon>
        <taxon>Miridae</taxon>
        <taxon>Dicyphina</taxon>
        <taxon>Nesidiocoris</taxon>
    </lineage>
</organism>
<protein>
    <submittedName>
        <fullName evidence="2">Uncharacterized protein</fullName>
    </submittedName>
</protein>
<feature type="region of interest" description="Disordered" evidence="1">
    <location>
        <begin position="1"/>
        <end position="59"/>
    </location>
</feature>
<dbReference type="EMBL" id="AP028915">
    <property type="protein sequence ID" value="BES96790.1"/>
    <property type="molecule type" value="Genomic_DNA"/>
</dbReference>
<dbReference type="Proteomes" id="UP001307889">
    <property type="component" value="Chromosome 7"/>
</dbReference>
<gene>
    <name evidence="2" type="ORF">NTJ_09603</name>
</gene>
<evidence type="ECO:0000313" key="3">
    <source>
        <dbReference type="Proteomes" id="UP001307889"/>
    </source>
</evidence>
<reference evidence="2 3" key="1">
    <citation type="submission" date="2023-09" db="EMBL/GenBank/DDBJ databases">
        <title>Nesidiocoris tenuis whole genome shotgun sequence.</title>
        <authorList>
            <person name="Shibata T."/>
            <person name="Shimoda M."/>
            <person name="Kobayashi T."/>
            <person name="Uehara T."/>
        </authorList>
    </citation>
    <scope>NUCLEOTIDE SEQUENCE [LARGE SCALE GENOMIC DNA]</scope>
    <source>
        <strain evidence="2 3">Japan</strain>
    </source>
</reference>
<name>A0ABN7AX67_9HEMI</name>
<keyword evidence="3" id="KW-1185">Reference proteome</keyword>